<evidence type="ECO:0000313" key="1">
    <source>
        <dbReference type="EMBL" id="QHI38935.1"/>
    </source>
</evidence>
<proteinExistence type="predicted"/>
<protein>
    <submittedName>
        <fullName evidence="1">Uncharacterized protein</fullName>
    </submittedName>
</protein>
<dbReference type="Proteomes" id="UP000464657">
    <property type="component" value="Chromosome"/>
</dbReference>
<accession>A0A7L4ZQL1</accession>
<gene>
    <name evidence="1" type="ORF">IMCC3317_43350</name>
</gene>
<dbReference type="OrthoDB" id="1453703at2"/>
<organism evidence="1 2">
    <name type="scientific">Kordia antarctica</name>
    <dbReference type="NCBI Taxonomy" id="1218801"/>
    <lineage>
        <taxon>Bacteria</taxon>
        <taxon>Pseudomonadati</taxon>
        <taxon>Bacteroidota</taxon>
        <taxon>Flavobacteriia</taxon>
        <taxon>Flavobacteriales</taxon>
        <taxon>Flavobacteriaceae</taxon>
        <taxon>Kordia</taxon>
    </lineage>
</organism>
<dbReference type="EMBL" id="CP019288">
    <property type="protein sequence ID" value="QHI38935.1"/>
    <property type="molecule type" value="Genomic_DNA"/>
</dbReference>
<name>A0A7L4ZQL1_9FLAO</name>
<keyword evidence="2" id="KW-1185">Reference proteome</keyword>
<dbReference type="AlphaFoldDB" id="A0A7L4ZQL1"/>
<sequence>MKKRSIQSLVLNKTKISELQGNIGGRKDTDACPTASTCSCVSCRPACNLQQASQGCQR</sequence>
<dbReference type="KEGG" id="kan:IMCC3317_43350"/>
<dbReference type="RefSeq" id="WP_160131453.1">
    <property type="nucleotide sequence ID" value="NZ_CP019288.1"/>
</dbReference>
<evidence type="ECO:0000313" key="2">
    <source>
        <dbReference type="Proteomes" id="UP000464657"/>
    </source>
</evidence>
<reference evidence="1 2" key="1">
    <citation type="journal article" date="2013" name="Int. J. Syst. Evol. Microbiol.">
        <title>Kordia antarctica sp. nov., isolated from Antarctic seawater.</title>
        <authorList>
            <person name="Baek K."/>
            <person name="Choi A."/>
            <person name="Kang I."/>
            <person name="Lee K."/>
            <person name="Cho J.C."/>
        </authorList>
    </citation>
    <scope>NUCLEOTIDE SEQUENCE [LARGE SCALE GENOMIC DNA]</scope>
    <source>
        <strain evidence="1 2">IMCC3317</strain>
    </source>
</reference>